<dbReference type="GO" id="GO:0005737">
    <property type="term" value="C:cytoplasm"/>
    <property type="evidence" value="ECO:0007669"/>
    <property type="project" value="UniProtKB-SubCell"/>
</dbReference>
<comment type="similarity">
    <text evidence="3 9">Belongs to the eukaryotic release factor 1 family. Pelota subfamily.</text>
</comment>
<dbReference type="InterPro" id="IPR005140">
    <property type="entry name" value="eRF1_Pelota-like_N"/>
</dbReference>
<keyword evidence="4 9" id="KW-0963">Cytoplasm</keyword>
<dbReference type="GO" id="GO:0016787">
    <property type="term" value="F:hydrolase activity"/>
    <property type="evidence" value="ECO:0007669"/>
    <property type="project" value="UniProtKB-KW"/>
</dbReference>
<dbReference type="AlphaFoldDB" id="A0A7C4JKI8"/>
<dbReference type="EMBL" id="DTCK01000002">
    <property type="protein sequence ID" value="HGQ35052.1"/>
    <property type="molecule type" value="Genomic_DNA"/>
</dbReference>
<protein>
    <recommendedName>
        <fullName evidence="9">Protein pelota homolog</fullName>
        <ecNumber evidence="9">3.1.-.-</ecNumber>
    </recommendedName>
</protein>
<comment type="cofactor">
    <cofactor evidence="1 9">
        <name>a divalent metal cation</name>
        <dbReference type="ChEBI" id="CHEBI:60240"/>
    </cofactor>
</comment>
<dbReference type="GO" id="GO:0071025">
    <property type="term" value="P:RNA surveillance"/>
    <property type="evidence" value="ECO:0007669"/>
    <property type="project" value="InterPro"/>
</dbReference>
<dbReference type="SUPFAM" id="SSF159065">
    <property type="entry name" value="Dom34/Pelota N-terminal domain-like"/>
    <property type="match status" value="1"/>
</dbReference>
<dbReference type="InterPro" id="IPR023521">
    <property type="entry name" value="Pelota_arc"/>
</dbReference>
<reference evidence="12" key="1">
    <citation type="journal article" date="2020" name="mSystems">
        <title>Genome- and Community-Level Interaction Insights into Carbon Utilization and Element Cycling Functions of Hydrothermarchaeota in Hydrothermal Sediment.</title>
        <authorList>
            <person name="Zhou Z."/>
            <person name="Liu Y."/>
            <person name="Xu W."/>
            <person name="Pan J."/>
            <person name="Luo Z.H."/>
            <person name="Li M."/>
        </authorList>
    </citation>
    <scope>NUCLEOTIDE SEQUENCE [LARGE SCALE GENOMIC DNA]</scope>
    <source>
        <strain evidence="12">SpSt-637</strain>
        <strain evidence="11">SpSt-667</strain>
    </source>
</reference>
<comment type="function">
    <text evidence="9">May function in recognizing stalled ribosomes, interact with stem-loop structures in stalled mRNA molecules, and effect endonucleolytic cleavage of the mRNA. May play a role in the release non-functional ribosomes and degradation of damaged mRNAs. Has endoribonuclease activity.</text>
</comment>
<dbReference type="InterPro" id="IPR058547">
    <property type="entry name" value="Pelota_N"/>
</dbReference>
<dbReference type="InterPro" id="IPR042226">
    <property type="entry name" value="eFR1_2_sf"/>
</dbReference>
<proteinExistence type="inferred from homology"/>
<dbReference type="InterPro" id="IPR004405">
    <property type="entry name" value="TF_pelota"/>
</dbReference>
<keyword evidence="6 9" id="KW-0479">Metal-binding</keyword>
<evidence type="ECO:0000313" key="12">
    <source>
        <dbReference type="EMBL" id="HGQ64880.1"/>
    </source>
</evidence>
<dbReference type="GO" id="GO:0046872">
    <property type="term" value="F:metal ion binding"/>
    <property type="evidence" value="ECO:0007669"/>
    <property type="project" value="UniProtKB-UniRule"/>
</dbReference>
<evidence type="ECO:0000256" key="3">
    <source>
        <dbReference type="ARBA" id="ARBA00009504"/>
    </source>
</evidence>
<dbReference type="GO" id="GO:0004519">
    <property type="term" value="F:endonuclease activity"/>
    <property type="evidence" value="ECO:0007669"/>
    <property type="project" value="UniProtKB-UniRule"/>
</dbReference>
<evidence type="ECO:0000256" key="5">
    <source>
        <dbReference type="ARBA" id="ARBA00022722"/>
    </source>
</evidence>
<dbReference type="EC" id="3.1.-.-" evidence="9"/>
<evidence type="ECO:0000313" key="11">
    <source>
        <dbReference type="EMBL" id="HGQ35052.1"/>
    </source>
</evidence>
<dbReference type="GO" id="GO:0070481">
    <property type="term" value="P:nuclear-transcribed mRNA catabolic process, non-stop decay"/>
    <property type="evidence" value="ECO:0007669"/>
    <property type="project" value="InterPro"/>
</dbReference>
<dbReference type="GO" id="GO:0070966">
    <property type="term" value="P:nuclear-transcribed mRNA catabolic process, no-go decay"/>
    <property type="evidence" value="ECO:0007669"/>
    <property type="project" value="InterPro"/>
</dbReference>
<dbReference type="Gene3D" id="3.30.420.60">
    <property type="entry name" value="eRF1 domain 2"/>
    <property type="match status" value="1"/>
</dbReference>
<keyword evidence="7 9" id="KW-0255">Endonuclease</keyword>
<dbReference type="SMART" id="SM01194">
    <property type="entry name" value="eRF1_1"/>
    <property type="match status" value="1"/>
</dbReference>
<evidence type="ECO:0000256" key="2">
    <source>
        <dbReference type="ARBA" id="ARBA00004496"/>
    </source>
</evidence>
<evidence type="ECO:0000256" key="6">
    <source>
        <dbReference type="ARBA" id="ARBA00022723"/>
    </source>
</evidence>
<evidence type="ECO:0000256" key="4">
    <source>
        <dbReference type="ARBA" id="ARBA00022490"/>
    </source>
</evidence>
<dbReference type="PANTHER" id="PTHR10853:SF0">
    <property type="entry name" value="PROTEIN PELOTA HOMOLOG"/>
    <property type="match status" value="1"/>
</dbReference>
<dbReference type="Pfam" id="PF26356">
    <property type="entry name" value="Pelota_N"/>
    <property type="match status" value="1"/>
</dbReference>
<dbReference type="SUPFAM" id="SSF53137">
    <property type="entry name" value="Translational machinery components"/>
    <property type="match status" value="1"/>
</dbReference>
<sequence length="360" mass="40079">MVLLMQLEVLDDRHGVIRVRIDSENDLWLLSFFLAPGDTIKALTSRDVSLGSEKRRIPMVLSVKVEYVEFQPFTNRLRIHGIVLEGPDRFGVIGSHHTISVGIGSEITITKSNWDKKLLDEVLKIARTINILLIAVDFDEYAIALLQTQGLKMVESKNVSLPISDEMLEEEKKVLVEELAQKIVEIARRYSVEAIVIGSPGNLKVEIKEAIENLSKELNIYLDTVANGGYAGLQELLHRDVLGSIIRDSAVAKATKIIEEFDKFLVKNINMVAYGVDNVVLATELGAVKKLAIVDEMVSGFGETRQKIERMLKDVVNKNGDIVIVPSDTPVGQRIKMLGGVVAILRYPLELDLIENSKNI</sequence>
<comment type="subcellular location">
    <subcellularLocation>
        <location evidence="2 9">Cytoplasm</location>
    </subcellularLocation>
</comment>
<dbReference type="HAMAP" id="MF_01853">
    <property type="entry name" value="PelO"/>
    <property type="match status" value="1"/>
</dbReference>
<comment type="subunit">
    <text evidence="9">Monomer.</text>
</comment>
<comment type="domain">
    <text evidence="9">The N-terminal domain has the RNA-binding Sm fold. It harbors the endoribonuclease activity.</text>
</comment>
<dbReference type="GO" id="GO:0032790">
    <property type="term" value="P:ribosome disassembly"/>
    <property type="evidence" value="ECO:0007669"/>
    <property type="project" value="TreeGrafter"/>
</dbReference>
<organism evidence="12">
    <name type="scientific">Ignisphaera aggregans</name>
    <dbReference type="NCBI Taxonomy" id="334771"/>
    <lineage>
        <taxon>Archaea</taxon>
        <taxon>Thermoproteota</taxon>
        <taxon>Thermoprotei</taxon>
        <taxon>Desulfurococcales</taxon>
        <taxon>Desulfurococcaceae</taxon>
        <taxon>Ignisphaera</taxon>
    </lineage>
</organism>
<evidence type="ECO:0000256" key="1">
    <source>
        <dbReference type="ARBA" id="ARBA00001968"/>
    </source>
</evidence>
<evidence type="ECO:0000259" key="10">
    <source>
        <dbReference type="SMART" id="SM01194"/>
    </source>
</evidence>
<dbReference type="Gene3D" id="3.30.1330.30">
    <property type="match status" value="1"/>
</dbReference>
<accession>A0A7C4JKI8</accession>
<gene>
    <name evidence="9" type="primary">pelA</name>
    <name evidence="12" type="ORF">ENU08_06520</name>
    <name evidence="11" type="ORF">ENU41_00020</name>
</gene>
<name>A0A7C4JKI8_9CREN</name>
<dbReference type="InterPro" id="IPR005142">
    <property type="entry name" value="eRF1_3"/>
</dbReference>
<feature type="domain" description="eRF1/Pelota-like N-terminal" evidence="10">
    <location>
        <begin position="5"/>
        <end position="127"/>
    </location>
</feature>
<keyword evidence="5 9" id="KW-0540">Nuclease</keyword>
<dbReference type="InterPro" id="IPR038069">
    <property type="entry name" value="Pelota/DOM34_N"/>
</dbReference>
<dbReference type="PANTHER" id="PTHR10853">
    <property type="entry name" value="PELOTA"/>
    <property type="match status" value="1"/>
</dbReference>
<evidence type="ECO:0000256" key="7">
    <source>
        <dbReference type="ARBA" id="ARBA00022759"/>
    </source>
</evidence>
<dbReference type="EMBL" id="DTBD01000056">
    <property type="protein sequence ID" value="HGQ64880.1"/>
    <property type="molecule type" value="Genomic_DNA"/>
</dbReference>
<dbReference type="GO" id="GO:0070651">
    <property type="term" value="P:nonfunctional rRNA decay"/>
    <property type="evidence" value="ECO:0007669"/>
    <property type="project" value="TreeGrafter"/>
</dbReference>
<comment type="caution">
    <text evidence="12">The sequence shown here is derived from an EMBL/GenBank/DDBJ whole genome shotgun (WGS) entry which is preliminary data.</text>
</comment>
<keyword evidence="8 9" id="KW-0378">Hydrolase</keyword>
<evidence type="ECO:0000256" key="9">
    <source>
        <dbReference type="HAMAP-Rule" id="MF_01853"/>
    </source>
</evidence>
<dbReference type="SUPFAM" id="SSF55315">
    <property type="entry name" value="L30e-like"/>
    <property type="match status" value="1"/>
</dbReference>
<dbReference type="Gene3D" id="2.30.30.870">
    <property type="entry name" value="Pelota, domain A"/>
    <property type="match status" value="1"/>
</dbReference>
<dbReference type="InterPro" id="IPR029064">
    <property type="entry name" value="Ribosomal_eL30-like_sf"/>
</dbReference>
<evidence type="ECO:0000256" key="8">
    <source>
        <dbReference type="ARBA" id="ARBA00022801"/>
    </source>
</evidence>
<dbReference type="Pfam" id="PF03465">
    <property type="entry name" value="eRF1_3"/>
    <property type="match status" value="1"/>
</dbReference>